<evidence type="ECO:0000313" key="1">
    <source>
        <dbReference type="EMBL" id="GAG68136.1"/>
    </source>
</evidence>
<dbReference type="SUPFAM" id="SSF51338">
    <property type="entry name" value="Composite domain of metallo-dependent hydrolases"/>
    <property type="match status" value="1"/>
</dbReference>
<dbReference type="EMBL" id="BART01009420">
    <property type="protein sequence ID" value="GAG68136.1"/>
    <property type="molecule type" value="Genomic_DNA"/>
</dbReference>
<dbReference type="InterPro" id="IPR011059">
    <property type="entry name" value="Metal-dep_hydrolase_composite"/>
</dbReference>
<reference evidence="1" key="1">
    <citation type="journal article" date="2014" name="Front. Microbiol.">
        <title>High frequency of phylogenetically diverse reductive dehalogenase-homologous genes in deep subseafloor sedimentary metagenomes.</title>
        <authorList>
            <person name="Kawai M."/>
            <person name="Futagami T."/>
            <person name="Toyoda A."/>
            <person name="Takaki Y."/>
            <person name="Nishi S."/>
            <person name="Hori S."/>
            <person name="Arai W."/>
            <person name="Tsubouchi T."/>
            <person name="Morono Y."/>
            <person name="Uchiyama I."/>
            <person name="Ito T."/>
            <person name="Fujiyama A."/>
            <person name="Inagaki F."/>
            <person name="Takami H."/>
        </authorList>
    </citation>
    <scope>NUCLEOTIDE SEQUENCE</scope>
    <source>
        <strain evidence="1">Expedition CK06-06</strain>
    </source>
</reference>
<organism evidence="1">
    <name type="scientific">marine sediment metagenome</name>
    <dbReference type="NCBI Taxonomy" id="412755"/>
    <lineage>
        <taxon>unclassified sequences</taxon>
        <taxon>metagenomes</taxon>
        <taxon>ecological metagenomes</taxon>
    </lineage>
</organism>
<gene>
    <name evidence="1" type="ORF">S01H4_20883</name>
</gene>
<dbReference type="AlphaFoldDB" id="X1B826"/>
<sequence>ANLNIINAHNLKYLFYHYGINPIISNFVNGKKAWIKKLN</sequence>
<dbReference type="GO" id="GO:0016810">
    <property type="term" value="F:hydrolase activity, acting on carbon-nitrogen (but not peptide) bonds"/>
    <property type="evidence" value="ECO:0007669"/>
    <property type="project" value="InterPro"/>
</dbReference>
<proteinExistence type="predicted"/>
<feature type="non-terminal residue" evidence="1">
    <location>
        <position position="1"/>
    </location>
</feature>
<protein>
    <submittedName>
        <fullName evidence="1">Uncharacterized protein</fullName>
    </submittedName>
</protein>
<comment type="caution">
    <text evidence="1">The sequence shown here is derived from an EMBL/GenBank/DDBJ whole genome shotgun (WGS) entry which is preliminary data.</text>
</comment>
<accession>X1B826</accession>
<name>X1B826_9ZZZZ</name>